<dbReference type="GO" id="GO:0051301">
    <property type="term" value="P:cell division"/>
    <property type="evidence" value="ECO:0007669"/>
    <property type="project" value="UniProtKB-KW"/>
</dbReference>
<dbReference type="InterPro" id="IPR004276">
    <property type="entry name" value="GlycoTrans_28_N"/>
</dbReference>
<keyword evidence="6" id="KW-0573">Peptidoglycan synthesis</keyword>
<evidence type="ECO:0000256" key="2">
    <source>
        <dbReference type="ARBA" id="ARBA00022618"/>
    </source>
</evidence>
<comment type="caution">
    <text evidence="12">The sequence shown here is derived from an EMBL/GenBank/DDBJ whole genome shotgun (WGS) entry which is preliminary data.</text>
</comment>
<dbReference type="GO" id="GO:0071555">
    <property type="term" value="P:cell wall organization"/>
    <property type="evidence" value="ECO:0007669"/>
    <property type="project" value="UniProtKB-KW"/>
</dbReference>
<keyword evidence="4" id="KW-0808">Transferase</keyword>
<feature type="domain" description="Glycosyl transferase family 28 C-terminal" evidence="11">
    <location>
        <begin position="232"/>
        <end position="400"/>
    </location>
</feature>
<dbReference type="GO" id="GO:0008360">
    <property type="term" value="P:regulation of cell shape"/>
    <property type="evidence" value="ECO:0007669"/>
    <property type="project" value="UniProtKB-KW"/>
</dbReference>
<keyword evidence="8" id="KW-0131">Cell cycle</keyword>
<dbReference type="Pfam" id="PF03033">
    <property type="entry name" value="Glyco_transf_28"/>
    <property type="match status" value="1"/>
</dbReference>
<dbReference type="GO" id="GO:0016758">
    <property type="term" value="F:hexosyltransferase activity"/>
    <property type="evidence" value="ECO:0007669"/>
    <property type="project" value="UniProtKB-ARBA"/>
</dbReference>
<evidence type="ECO:0000256" key="6">
    <source>
        <dbReference type="ARBA" id="ARBA00022984"/>
    </source>
</evidence>
<sequence length="409" mass="44149">MGTLYNFHLSFSKQPKPPTTAATSSVPAATENLRVVFAAGGTGGHIYPALAIADQLKISNPNTQFLFIGTPKGMEATAVPSAGYPFAAVPTSPLSRPLISPTNLFTLLFILTKSTFKSYKILQEFEPQVVIGTGGFVSFPTCLAAALKGTKLVIQEQNSVPGIANLVLSLFADKVCVAFSSTVECFWKKSKCVVCGNPVRSSLINRVVDKTLARRSLFPDVEGKGEEDNMKVVLVLGGSLGANSVNIVLLNVYYQMLNERDDLFIIWQTGMKAFREMESLVRNHPRLLLSPFLRAVDLAYAAADLVVSRAGAMTCYEILATGKPCILIPSPYAAEGHQLKNASLMSDVASSKVILEDDLDSPTLRTAILDILDNERLMRDMSKRALRAAKTNASAEIAQQILSLVALSD</sequence>
<dbReference type="PANTHER" id="PTHR21015:SF22">
    <property type="entry name" value="GLYCOSYLTRANSFERASE"/>
    <property type="match status" value="1"/>
</dbReference>
<dbReference type="InterPro" id="IPR007235">
    <property type="entry name" value="Glyco_trans_28_C"/>
</dbReference>
<feature type="domain" description="Glycosyltransferase family 28 N-terminal" evidence="10">
    <location>
        <begin position="35"/>
        <end position="176"/>
    </location>
</feature>
<evidence type="ECO:0000259" key="11">
    <source>
        <dbReference type="Pfam" id="PF04101"/>
    </source>
</evidence>
<proteinExistence type="inferred from homology"/>
<evidence type="ECO:0000256" key="1">
    <source>
        <dbReference type="ARBA" id="ARBA00022475"/>
    </source>
</evidence>
<dbReference type="HAMAP" id="MF_00033">
    <property type="entry name" value="MurG"/>
    <property type="match status" value="1"/>
</dbReference>
<evidence type="ECO:0000256" key="8">
    <source>
        <dbReference type="ARBA" id="ARBA00023306"/>
    </source>
</evidence>
<keyword evidence="9" id="KW-0961">Cell wall biogenesis/degradation</keyword>
<accession>A0ABD3SKC7</accession>
<dbReference type="PANTHER" id="PTHR21015">
    <property type="entry name" value="UDP-N-ACETYLGLUCOSAMINE--N-ACETYLMURAMYL-(PENTAPEPTIDE) PYROPHOSPHORYL-UNDECAPRENOL N-ACETYLGLUCOSAMINE TRANSFERASE 1"/>
    <property type="match status" value="1"/>
</dbReference>
<dbReference type="CDD" id="cd03785">
    <property type="entry name" value="GT28_MurG"/>
    <property type="match status" value="1"/>
</dbReference>
<evidence type="ECO:0008006" key="14">
    <source>
        <dbReference type="Google" id="ProtNLM"/>
    </source>
</evidence>
<keyword evidence="13" id="KW-1185">Reference proteome</keyword>
<evidence type="ECO:0000259" key="10">
    <source>
        <dbReference type="Pfam" id="PF03033"/>
    </source>
</evidence>
<dbReference type="EMBL" id="JBJXBP010000006">
    <property type="protein sequence ID" value="KAL3824800.1"/>
    <property type="molecule type" value="Genomic_DNA"/>
</dbReference>
<evidence type="ECO:0000313" key="12">
    <source>
        <dbReference type="EMBL" id="KAL3824800.1"/>
    </source>
</evidence>
<dbReference type="Gene3D" id="3.40.50.2000">
    <property type="entry name" value="Glycogen Phosphorylase B"/>
    <property type="match status" value="2"/>
</dbReference>
<gene>
    <name evidence="12" type="ORF">ACJIZ3_020829</name>
</gene>
<name>A0ABD3SKC7_9LAMI</name>
<keyword evidence="3" id="KW-0328">Glycosyltransferase</keyword>
<dbReference type="SUPFAM" id="SSF53756">
    <property type="entry name" value="UDP-Glycosyltransferase/glycogen phosphorylase"/>
    <property type="match status" value="1"/>
</dbReference>
<organism evidence="12 13">
    <name type="scientific">Penstemon smallii</name>
    <dbReference type="NCBI Taxonomy" id="265156"/>
    <lineage>
        <taxon>Eukaryota</taxon>
        <taxon>Viridiplantae</taxon>
        <taxon>Streptophyta</taxon>
        <taxon>Embryophyta</taxon>
        <taxon>Tracheophyta</taxon>
        <taxon>Spermatophyta</taxon>
        <taxon>Magnoliopsida</taxon>
        <taxon>eudicotyledons</taxon>
        <taxon>Gunneridae</taxon>
        <taxon>Pentapetalae</taxon>
        <taxon>asterids</taxon>
        <taxon>lamiids</taxon>
        <taxon>Lamiales</taxon>
        <taxon>Plantaginaceae</taxon>
        <taxon>Cheloneae</taxon>
        <taxon>Penstemon</taxon>
    </lineage>
</organism>
<evidence type="ECO:0000313" key="13">
    <source>
        <dbReference type="Proteomes" id="UP001634393"/>
    </source>
</evidence>
<protein>
    <recommendedName>
        <fullName evidence="14">Undecaprenyldiphospho-muramoylpentapeptide beta-N-acetylglucosaminyltransferase</fullName>
    </recommendedName>
</protein>
<keyword evidence="1" id="KW-1003">Cell membrane</keyword>
<dbReference type="InterPro" id="IPR006009">
    <property type="entry name" value="GlcNAc_MurG"/>
</dbReference>
<dbReference type="AlphaFoldDB" id="A0ABD3SKC7"/>
<dbReference type="Proteomes" id="UP001634393">
    <property type="component" value="Unassembled WGS sequence"/>
</dbReference>
<keyword evidence="7" id="KW-0472">Membrane</keyword>
<dbReference type="NCBIfam" id="TIGR01133">
    <property type="entry name" value="murG"/>
    <property type="match status" value="1"/>
</dbReference>
<evidence type="ECO:0000256" key="3">
    <source>
        <dbReference type="ARBA" id="ARBA00022676"/>
    </source>
</evidence>
<keyword evidence="2" id="KW-0132">Cell division</keyword>
<evidence type="ECO:0000256" key="9">
    <source>
        <dbReference type="ARBA" id="ARBA00023316"/>
    </source>
</evidence>
<dbReference type="Pfam" id="PF04101">
    <property type="entry name" value="Glyco_tran_28_C"/>
    <property type="match status" value="1"/>
</dbReference>
<evidence type="ECO:0000256" key="4">
    <source>
        <dbReference type="ARBA" id="ARBA00022679"/>
    </source>
</evidence>
<keyword evidence="5" id="KW-0133">Cell shape</keyword>
<evidence type="ECO:0000256" key="7">
    <source>
        <dbReference type="ARBA" id="ARBA00023136"/>
    </source>
</evidence>
<evidence type="ECO:0000256" key="5">
    <source>
        <dbReference type="ARBA" id="ARBA00022960"/>
    </source>
</evidence>
<reference evidence="12 13" key="1">
    <citation type="submission" date="2024-12" db="EMBL/GenBank/DDBJ databases">
        <title>The unique morphological basis and parallel evolutionary history of personate flowers in Penstemon.</title>
        <authorList>
            <person name="Depatie T.H."/>
            <person name="Wessinger C.A."/>
        </authorList>
    </citation>
    <scope>NUCLEOTIDE SEQUENCE [LARGE SCALE GENOMIC DNA]</scope>
    <source>
        <strain evidence="12">WTNN_2</strain>
        <tissue evidence="12">Leaf</tissue>
    </source>
</reference>